<dbReference type="EMBL" id="VSSQ01012920">
    <property type="protein sequence ID" value="MPM50329.1"/>
    <property type="molecule type" value="Genomic_DNA"/>
</dbReference>
<organism evidence="2">
    <name type="scientific">bioreactor metagenome</name>
    <dbReference type="NCBI Taxonomy" id="1076179"/>
    <lineage>
        <taxon>unclassified sequences</taxon>
        <taxon>metagenomes</taxon>
        <taxon>ecological metagenomes</taxon>
    </lineage>
</organism>
<reference evidence="2" key="1">
    <citation type="submission" date="2019-08" db="EMBL/GenBank/DDBJ databases">
        <authorList>
            <person name="Kucharzyk K."/>
            <person name="Murdoch R.W."/>
            <person name="Higgins S."/>
            <person name="Loffler F."/>
        </authorList>
    </citation>
    <scope>NUCLEOTIDE SEQUENCE</scope>
</reference>
<gene>
    <name evidence="2" type="ORF">SDC9_97068</name>
</gene>
<evidence type="ECO:0000259" key="1">
    <source>
        <dbReference type="Pfam" id="PF14452"/>
    </source>
</evidence>
<dbReference type="InterPro" id="IPR027802">
    <property type="entry name" value="Multi-ubiquitin_dom"/>
</dbReference>
<dbReference type="AlphaFoldDB" id="A0A645AAT3"/>
<dbReference type="Pfam" id="PF14452">
    <property type="entry name" value="Multi_ubiq"/>
    <property type="match status" value="1"/>
</dbReference>
<proteinExistence type="predicted"/>
<name>A0A645AAT3_9ZZZZ</name>
<sequence length="99" mass="11174">MSNSNIDAHKILKGKNKMEKAKKIVTIIVNGRQNEWAEKEISYAQVVALAFENPHMDDTYLYLIDYSRAEGNKKGSLEAGETVKVKDGMVFNVSETHRS</sequence>
<evidence type="ECO:0000313" key="2">
    <source>
        <dbReference type="EMBL" id="MPM50329.1"/>
    </source>
</evidence>
<protein>
    <recommendedName>
        <fullName evidence="1">Multi-ubiquitin domain-containing protein</fullName>
    </recommendedName>
</protein>
<feature type="domain" description="Multi-ubiquitin" evidence="1">
    <location>
        <begin position="25"/>
        <end position="96"/>
    </location>
</feature>
<comment type="caution">
    <text evidence="2">The sequence shown here is derived from an EMBL/GenBank/DDBJ whole genome shotgun (WGS) entry which is preliminary data.</text>
</comment>
<accession>A0A645AAT3</accession>